<evidence type="ECO:0000313" key="3">
    <source>
        <dbReference type="Proteomes" id="UP000282184"/>
    </source>
</evidence>
<dbReference type="Pfam" id="PF03473">
    <property type="entry name" value="MOSC"/>
    <property type="match status" value="1"/>
</dbReference>
<protein>
    <submittedName>
        <fullName evidence="2">MOSC domain-containing protein</fullName>
    </submittedName>
</protein>
<dbReference type="OrthoDB" id="581532at2"/>
<comment type="caution">
    <text evidence="2">The sequence shown here is derived from an EMBL/GenBank/DDBJ whole genome shotgun (WGS) entry which is preliminary data.</text>
</comment>
<feature type="domain" description="MOSC" evidence="1">
    <location>
        <begin position="127"/>
        <end position="271"/>
    </location>
</feature>
<evidence type="ECO:0000259" key="1">
    <source>
        <dbReference type="PROSITE" id="PS51340"/>
    </source>
</evidence>
<dbReference type="RefSeq" id="WP_126696047.1">
    <property type="nucleotide sequence ID" value="NZ_RXOF01000021.1"/>
</dbReference>
<accession>A0A431TV72</accession>
<proteinExistence type="predicted"/>
<dbReference type="GO" id="GO:0030170">
    <property type="term" value="F:pyridoxal phosphate binding"/>
    <property type="evidence" value="ECO:0007669"/>
    <property type="project" value="InterPro"/>
</dbReference>
<dbReference type="Pfam" id="PF03476">
    <property type="entry name" value="MOSC_N"/>
    <property type="match status" value="1"/>
</dbReference>
<dbReference type="AlphaFoldDB" id="A0A431TV72"/>
<dbReference type="SUPFAM" id="SSF141673">
    <property type="entry name" value="MOSC N-terminal domain-like"/>
    <property type="match status" value="1"/>
</dbReference>
<name>A0A431TV72_9BACT</name>
<dbReference type="PANTHER" id="PTHR14237:SF19">
    <property type="entry name" value="MITOCHONDRIAL AMIDOXIME REDUCING COMPONENT 1"/>
    <property type="match status" value="1"/>
</dbReference>
<dbReference type="EMBL" id="RXOF01000021">
    <property type="protein sequence ID" value="RTQ45234.1"/>
    <property type="molecule type" value="Genomic_DNA"/>
</dbReference>
<organism evidence="2 3">
    <name type="scientific">Hymenobacter gummosus</name>
    <dbReference type="NCBI Taxonomy" id="1776032"/>
    <lineage>
        <taxon>Bacteria</taxon>
        <taxon>Pseudomonadati</taxon>
        <taxon>Bacteroidota</taxon>
        <taxon>Cytophagia</taxon>
        <taxon>Cytophagales</taxon>
        <taxon>Hymenobacteraceae</taxon>
        <taxon>Hymenobacter</taxon>
    </lineage>
</organism>
<dbReference type="InterPro" id="IPR005302">
    <property type="entry name" value="MoCF_Sase_C"/>
</dbReference>
<sequence length="277" mass="30885">MAPAPAPSILSDLYLYPVKSLGGLRVPEAELTTRGLRHDRRWLVVDQRGHFLTQRVLPQMALLHLEYAHNGFIIRHIQRPELRPLLVPFMAEHKGTQFVTIWDDMVFAFRGLPEHDEWLTEALGQPVRLVHMPDAALREADGGHAPGLVSFADAYPYLLIGQASLDDLNQRLGADAVPMNRFRPNLVVSGAAPYAEDSWLHFQLGEADFHGIRPCARCVLTTTDQQTAQRGPEPLRTLARYRTAGNKVMFGMNVVGPAGGRLRLGDALTVHSYHPLT</sequence>
<evidence type="ECO:0000313" key="2">
    <source>
        <dbReference type="EMBL" id="RTQ45234.1"/>
    </source>
</evidence>
<reference evidence="2 3" key="1">
    <citation type="submission" date="2018-12" db="EMBL/GenBank/DDBJ databases">
        <title>Hymenobacter gummosus sp. nov., isolated from a spring.</title>
        <authorList>
            <person name="Nie L."/>
        </authorList>
    </citation>
    <scope>NUCLEOTIDE SEQUENCE [LARGE SCALE GENOMIC DNA]</scope>
    <source>
        <strain evidence="2 3">KCTC 52166</strain>
    </source>
</reference>
<dbReference type="PANTHER" id="PTHR14237">
    <property type="entry name" value="MOLYBDOPTERIN COFACTOR SULFURASE MOSC"/>
    <property type="match status" value="1"/>
</dbReference>
<dbReference type="InterPro" id="IPR005303">
    <property type="entry name" value="MOCOS_middle"/>
</dbReference>
<dbReference type="Proteomes" id="UP000282184">
    <property type="component" value="Unassembled WGS sequence"/>
</dbReference>
<gene>
    <name evidence="2" type="ORF">EJV47_25490</name>
</gene>
<dbReference type="InterPro" id="IPR011037">
    <property type="entry name" value="Pyrv_Knase-like_insert_dom_sf"/>
</dbReference>
<dbReference type="PROSITE" id="PS51340">
    <property type="entry name" value="MOSC"/>
    <property type="match status" value="1"/>
</dbReference>
<dbReference type="SUPFAM" id="SSF50800">
    <property type="entry name" value="PK beta-barrel domain-like"/>
    <property type="match status" value="1"/>
</dbReference>
<dbReference type="GO" id="GO:0003824">
    <property type="term" value="F:catalytic activity"/>
    <property type="evidence" value="ECO:0007669"/>
    <property type="project" value="InterPro"/>
</dbReference>
<keyword evidence="3" id="KW-1185">Reference proteome</keyword>
<dbReference type="GO" id="GO:0030151">
    <property type="term" value="F:molybdenum ion binding"/>
    <property type="evidence" value="ECO:0007669"/>
    <property type="project" value="InterPro"/>
</dbReference>